<gene>
    <name evidence="2" type="ORF">GCM10010994_10970</name>
</gene>
<evidence type="ECO:0000256" key="1">
    <source>
        <dbReference type="SAM" id="MobiDB-lite"/>
    </source>
</evidence>
<feature type="region of interest" description="Disordered" evidence="1">
    <location>
        <begin position="1"/>
        <end position="21"/>
    </location>
</feature>
<name>A0A916X8B0_9HYPH</name>
<proteinExistence type="predicted"/>
<sequence length="156" mass="17135">MTMTEASASRPRAPTAGDYAVVPGSLGPRRDFRISVGLREGWDPEGRVFDVSEAVRTARAWMRRRVEAGRPALSGMFTRAEVTYAWPRRDGTVGSDREPVALFTGEAVHAYLGHLPDATIEAMLNELATELGAALGQERIYVAFADRTWILDAGER</sequence>
<protein>
    <submittedName>
        <fullName evidence="2">Uncharacterized protein</fullName>
    </submittedName>
</protein>
<comment type="caution">
    <text evidence="2">The sequence shown here is derived from an EMBL/GenBank/DDBJ whole genome shotgun (WGS) entry which is preliminary data.</text>
</comment>
<evidence type="ECO:0000313" key="2">
    <source>
        <dbReference type="EMBL" id="GGC53778.1"/>
    </source>
</evidence>
<organism evidence="2 3">
    <name type="scientific">Chelatococcus reniformis</name>
    <dbReference type="NCBI Taxonomy" id="1494448"/>
    <lineage>
        <taxon>Bacteria</taxon>
        <taxon>Pseudomonadati</taxon>
        <taxon>Pseudomonadota</taxon>
        <taxon>Alphaproteobacteria</taxon>
        <taxon>Hyphomicrobiales</taxon>
        <taxon>Chelatococcaceae</taxon>
        <taxon>Chelatococcus</taxon>
    </lineage>
</organism>
<dbReference type="EMBL" id="BMGG01000002">
    <property type="protein sequence ID" value="GGC53778.1"/>
    <property type="molecule type" value="Genomic_DNA"/>
</dbReference>
<keyword evidence="3" id="KW-1185">Reference proteome</keyword>
<accession>A0A916X8B0</accession>
<evidence type="ECO:0000313" key="3">
    <source>
        <dbReference type="Proteomes" id="UP000637002"/>
    </source>
</evidence>
<reference evidence="2" key="2">
    <citation type="submission" date="2020-09" db="EMBL/GenBank/DDBJ databases">
        <authorList>
            <person name="Sun Q."/>
            <person name="Zhou Y."/>
        </authorList>
    </citation>
    <scope>NUCLEOTIDE SEQUENCE</scope>
    <source>
        <strain evidence="2">CGMCC 1.12919</strain>
    </source>
</reference>
<dbReference type="AlphaFoldDB" id="A0A916X8B0"/>
<reference evidence="2" key="1">
    <citation type="journal article" date="2014" name="Int. J. Syst. Evol. Microbiol.">
        <title>Complete genome sequence of Corynebacterium casei LMG S-19264T (=DSM 44701T), isolated from a smear-ripened cheese.</title>
        <authorList>
            <consortium name="US DOE Joint Genome Institute (JGI-PGF)"/>
            <person name="Walter F."/>
            <person name="Albersmeier A."/>
            <person name="Kalinowski J."/>
            <person name="Ruckert C."/>
        </authorList>
    </citation>
    <scope>NUCLEOTIDE SEQUENCE</scope>
    <source>
        <strain evidence="2">CGMCC 1.12919</strain>
    </source>
</reference>
<dbReference type="Proteomes" id="UP000637002">
    <property type="component" value="Unassembled WGS sequence"/>
</dbReference>